<evidence type="ECO:0000313" key="8">
    <source>
        <dbReference type="Proteomes" id="UP000774000"/>
    </source>
</evidence>
<keyword evidence="3" id="KW-0479">Metal-binding</keyword>
<accession>A0A939BPV4</accession>
<proteinExistence type="predicted"/>
<dbReference type="SMART" id="SM00729">
    <property type="entry name" value="Elp3"/>
    <property type="match status" value="1"/>
</dbReference>
<name>A0A939BPV4_9FIRM</name>
<reference evidence="7" key="1">
    <citation type="submission" date="2021-01" db="EMBL/GenBank/DDBJ databases">
        <title>Genomic Encyclopedia of Type Strains, Phase IV (KMG-IV): sequencing the most valuable type-strain genomes for metagenomic binning, comparative biology and taxonomic classification.</title>
        <authorList>
            <person name="Goeker M."/>
        </authorList>
    </citation>
    <scope>NUCLEOTIDE SEQUENCE</scope>
    <source>
        <strain evidence="7">DSM 23230</strain>
    </source>
</reference>
<dbReference type="Pfam" id="PF04055">
    <property type="entry name" value="Radical_SAM"/>
    <property type="match status" value="1"/>
</dbReference>
<evidence type="ECO:0000256" key="2">
    <source>
        <dbReference type="ARBA" id="ARBA00022691"/>
    </source>
</evidence>
<evidence type="ECO:0000256" key="1">
    <source>
        <dbReference type="ARBA" id="ARBA00001966"/>
    </source>
</evidence>
<dbReference type="EMBL" id="JAFBDQ010000013">
    <property type="protein sequence ID" value="MBM7557527.1"/>
    <property type="molecule type" value="Genomic_DNA"/>
</dbReference>
<evidence type="ECO:0000259" key="6">
    <source>
        <dbReference type="PROSITE" id="PS51918"/>
    </source>
</evidence>
<dbReference type="Gene3D" id="3.20.20.70">
    <property type="entry name" value="Aldolase class I"/>
    <property type="match status" value="1"/>
</dbReference>
<evidence type="ECO:0000313" key="7">
    <source>
        <dbReference type="EMBL" id="MBM7557527.1"/>
    </source>
</evidence>
<dbReference type="PANTHER" id="PTHR43409:SF4">
    <property type="entry name" value="RADICAL SAM SUPERFAMILY PROTEIN"/>
    <property type="match status" value="1"/>
</dbReference>
<organism evidence="7 8">
    <name type="scientific">Halanaerobacter jeridensis</name>
    <dbReference type="NCBI Taxonomy" id="706427"/>
    <lineage>
        <taxon>Bacteria</taxon>
        <taxon>Bacillati</taxon>
        <taxon>Bacillota</taxon>
        <taxon>Clostridia</taxon>
        <taxon>Halanaerobiales</taxon>
        <taxon>Halobacteroidaceae</taxon>
        <taxon>Halanaerobacter</taxon>
    </lineage>
</organism>
<keyword evidence="8" id="KW-1185">Reference proteome</keyword>
<dbReference type="InterPro" id="IPR007197">
    <property type="entry name" value="rSAM"/>
</dbReference>
<dbReference type="Proteomes" id="UP000774000">
    <property type="component" value="Unassembled WGS sequence"/>
</dbReference>
<dbReference type="InterPro" id="IPR058240">
    <property type="entry name" value="rSAM_sf"/>
</dbReference>
<dbReference type="InterPro" id="IPR006638">
    <property type="entry name" value="Elp3/MiaA/NifB-like_rSAM"/>
</dbReference>
<keyword evidence="2" id="KW-0949">S-adenosyl-L-methionine</keyword>
<dbReference type="GO" id="GO:0003824">
    <property type="term" value="F:catalytic activity"/>
    <property type="evidence" value="ECO:0007669"/>
    <property type="project" value="InterPro"/>
</dbReference>
<keyword evidence="5" id="KW-0411">Iron-sulfur</keyword>
<dbReference type="PROSITE" id="PS51918">
    <property type="entry name" value="RADICAL_SAM"/>
    <property type="match status" value="1"/>
</dbReference>
<dbReference type="AlphaFoldDB" id="A0A939BPV4"/>
<sequence>MKQGEEGYQGFEIGPIRPPSEANSLLLRLTRNCPWNQCNFCGLYKGQEFSLRPKAHILKDIDLIKEGVEVLKETTAQNNYSRRELLANLRETLGTDGKRAYHEVLNWYQNGMKTIFLQDANSLIMDVDDLVEILNYLNSNFPEVERITSYARSHTIALMSAQELQRIAEAGLTRLHIGLESGSDQVLDLINKGVTQEQHITAGQKIKETKIELSEYFMPGLGGVEYSEENALETAKALNQINPDFIRIRTLVVTDNVPLKQQYQQGVFSRTNDQQMVEEILLLIKNLTGISSTVKSDHILNLIPEVEGGLPADKSKMIDALQWFLDLTEEEQMIFRLGRRTGIMQGMNDLRDSFKRERVKNYIAEKNISAENVDDVVDQLMKRYI</sequence>
<evidence type="ECO:0000256" key="3">
    <source>
        <dbReference type="ARBA" id="ARBA00022723"/>
    </source>
</evidence>
<dbReference type="SFLD" id="SFLDG01095">
    <property type="entry name" value="Uncharacterised_Radical_SAM_Su"/>
    <property type="match status" value="1"/>
</dbReference>
<evidence type="ECO:0000256" key="4">
    <source>
        <dbReference type="ARBA" id="ARBA00023004"/>
    </source>
</evidence>
<dbReference type="RefSeq" id="WP_204702273.1">
    <property type="nucleotide sequence ID" value="NZ_JAFBDQ010000013.1"/>
</dbReference>
<dbReference type="InterPro" id="IPR013785">
    <property type="entry name" value="Aldolase_TIM"/>
</dbReference>
<protein>
    <submittedName>
        <fullName evidence="7">Radical SAM superfamily enzyme YgiQ (UPF0313 family)</fullName>
    </submittedName>
</protein>
<dbReference type="PANTHER" id="PTHR43409">
    <property type="entry name" value="ANAEROBIC MAGNESIUM-PROTOPORPHYRIN IX MONOMETHYL ESTER CYCLASE-RELATED"/>
    <property type="match status" value="1"/>
</dbReference>
<dbReference type="SFLD" id="SFLDS00029">
    <property type="entry name" value="Radical_SAM"/>
    <property type="match status" value="1"/>
</dbReference>
<dbReference type="GO" id="GO:0046872">
    <property type="term" value="F:metal ion binding"/>
    <property type="evidence" value="ECO:0007669"/>
    <property type="project" value="UniProtKB-KW"/>
</dbReference>
<dbReference type="GO" id="GO:0051536">
    <property type="term" value="F:iron-sulfur cluster binding"/>
    <property type="evidence" value="ECO:0007669"/>
    <property type="project" value="UniProtKB-KW"/>
</dbReference>
<gene>
    <name evidence="7" type="ORF">JOC47_002393</name>
</gene>
<feature type="domain" description="Radical SAM core" evidence="6">
    <location>
        <begin position="19"/>
        <end position="291"/>
    </location>
</feature>
<keyword evidence="4" id="KW-0408">Iron</keyword>
<comment type="caution">
    <text evidence="7">The sequence shown here is derived from an EMBL/GenBank/DDBJ whole genome shotgun (WGS) entry which is preliminary data.</text>
</comment>
<comment type="cofactor">
    <cofactor evidence="1">
        <name>[4Fe-4S] cluster</name>
        <dbReference type="ChEBI" id="CHEBI:49883"/>
    </cofactor>
</comment>
<evidence type="ECO:0000256" key="5">
    <source>
        <dbReference type="ARBA" id="ARBA00023014"/>
    </source>
</evidence>
<dbReference type="InterPro" id="IPR051198">
    <property type="entry name" value="BchE-like"/>
</dbReference>
<dbReference type="SUPFAM" id="SSF102114">
    <property type="entry name" value="Radical SAM enzymes"/>
    <property type="match status" value="1"/>
</dbReference>